<dbReference type="AlphaFoldDB" id="A0A8S1KYD1"/>
<gene>
    <name evidence="1" type="ORF">PPRIM_AZ9-3.1.T0240003</name>
</gene>
<organism evidence="1 2">
    <name type="scientific">Paramecium primaurelia</name>
    <dbReference type="NCBI Taxonomy" id="5886"/>
    <lineage>
        <taxon>Eukaryota</taxon>
        <taxon>Sar</taxon>
        <taxon>Alveolata</taxon>
        <taxon>Ciliophora</taxon>
        <taxon>Intramacronucleata</taxon>
        <taxon>Oligohymenophorea</taxon>
        <taxon>Peniculida</taxon>
        <taxon>Parameciidae</taxon>
        <taxon>Paramecium</taxon>
    </lineage>
</organism>
<evidence type="ECO:0000313" key="1">
    <source>
        <dbReference type="EMBL" id="CAD8055904.1"/>
    </source>
</evidence>
<proteinExistence type="predicted"/>
<dbReference type="Proteomes" id="UP000688137">
    <property type="component" value="Unassembled WGS sequence"/>
</dbReference>
<evidence type="ECO:0000313" key="2">
    <source>
        <dbReference type="Proteomes" id="UP000688137"/>
    </source>
</evidence>
<comment type="caution">
    <text evidence="1">The sequence shown here is derived from an EMBL/GenBank/DDBJ whole genome shotgun (WGS) entry which is preliminary data.</text>
</comment>
<accession>A0A8S1KYD1</accession>
<name>A0A8S1KYD1_PARPR</name>
<sequence length="119" mass="13861">MDIYVFVNQEHAIIVKKVVMKSLLKLEMRRLIFMKSRLKVNVLTCQEQHALNQRVSLYSVDKNSTSHCAKMKYGKNQCTYVNSYTYVKLNACESHDGSNSSELEPFDREYVLILNSTIF</sequence>
<dbReference type="EMBL" id="CAJJDM010000022">
    <property type="protein sequence ID" value="CAD8055904.1"/>
    <property type="molecule type" value="Genomic_DNA"/>
</dbReference>
<keyword evidence="2" id="KW-1185">Reference proteome</keyword>
<reference evidence="1" key="1">
    <citation type="submission" date="2021-01" db="EMBL/GenBank/DDBJ databases">
        <authorList>
            <consortium name="Genoscope - CEA"/>
            <person name="William W."/>
        </authorList>
    </citation>
    <scope>NUCLEOTIDE SEQUENCE</scope>
</reference>
<protein>
    <submittedName>
        <fullName evidence="1">Uncharacterized protein</fullName>
    </submittedName>
</protein>